<evidence type="ECO:0000313" key="3">
    <source>
        <dbReference type="Proteomes" id="UP000499080"/>
    </source>
</evidence>
<evidence type="ECO:0000313" key="2">
    <source>
        <dbReference type="EMBL" id="GBO22795.1"/>
    </source>
</evidence>
<accession>A0A4Y2VBY9</accession>
<dbReference type="AlphaFoldDB" id="A0A4Y2VBY9"/>
<feature type="region of interest" description="Disordered" evidence="1">
    <location>
        <begin position="64"/>
        <end position="85"/>
    </location>
</feature>
<keyword evidence="3" id="KW-1185">Reference proteome</keyword>
<reference evidence="2 3" key="1">
    <citation type="journal article" date="2019" name="Sci. Rep.">
        <title>Orb-weaving spider Araneus ventricosus genome elucidates the spidroin gene catalogue.</title>
        <authorList>
            <person name="Kono N."/>
            <person name="Nakamura H."/>
            <person name="Ohtoshi R."/>
            <person name="Moran D.A.P."/>
            <person name="Shinohara A."/>
            <person name="Yoshida Y."/>
            <person name="Fujiwara M."/>
            <person name="Mori M."/>
            <person name="Tomita M."/>
            <person name="Arakawa K."/>
        </authorList>
    </citation>
    <scope>NUCLEOTIDE SEQUENCE [LARGE SCALE GENOMIC DNA]</scope>
</reference>
<dbReference type="Proteomes" id="UP000499080">
    <property type="component" value="Unassembled WGS sequence"/>
</dbReference>
<gene>
    <name evidence="2" type="ORF">AVEN_157228_1</name>
</gene>
<sequence length="119" mass="13575">MEVKCNCPINWTLGVNGKIGTTSKDVLYYLYNQFSYINVLFLNQYEDYFGTDIVILNRGQTTRSTPEMASPLQPSAPHQEDVSPPTYDLGCNRSTTRWIFSGIGFRTWSVLPLNPEAYH</sequence>
<organism evidence="2 3">
    <name type="scientific">Araneus ventricosus</name>
    <name type="common">Orbweaver spider</name>
    <name type="synonym">Epeira ventricosa</name>
    <dbReference type="NCBI Taxonomy" id="182803"/>
    <lineage>
        <taxon>Eukaryota</taxon>
        <taxon>Metazoa</taxon>
        <taxon>Ecdysozoa</taxon>
        <taxon>Arthropoda</taxon>
        <taxon>Chelicerata</taxon>
        <taxon>Arachnida</taxon>
        <taxon>Araneae</taxon>
        <taxon>Araneomorphae</taxon>
        <taxon>Entelegynae</taxon>
        <taxon>Araneoidea</taxon>
        <taxon>Araneidae</taxon>
        <taxon>Araneus</taxon>
    </lineage>
</organism>
<comment type="caution">
    <text evidence="2">The sequence shown here is derived from an EMBL/GenBank/DDBJ whole genome shotgun (WGS) entry which is preliminary data.</text>
</comment>
<name>A0A4Y2VBY9_ARAVE</name>
<protein>
    <submittedName>
        <fullName evidence="2">Uncharacterized protein</fullName>
    </submittedName>
</protein>
<evidence type="ECO:0000256" key="1">
    <source>
        <dbReference type="SAM" id="MobiDB-lite"/>
    </source>
</evidence>
<proteinExistence type="predicted"/>
<dbReference type="EMBL" id="BGPR01045859">
    <property type="protein sequence ID" value="GBO22795.1"/>
    <property type="molecule type" value="Genomic_DNA"/>
</dbReference>